<feature type="domain" description="LIM zinc-binding" evidence="5">
    <location>
        <begin position="2"/>
        <end position="64"/>
    </location>
</feature>
<reference evidence="6 7" key="1">
    <citation type="journal article" date="2014" name="Genome Biol. Evol.">
        <title>The secreted proteins of Achlya hypogyna and Thraustotheca clavata identify the ancestral oomycete secretome and reveal gene acquisitions by horizontal gene transfer.</title>
        <authorList>
            <person name="Misner I."/>
            <person name="Blouin N."/>
            <person name="Leonard G."/>
            <person name="Richards T.A."/>
            <person name="Lane C.E."/>
        </authorList>
    </citation>
    <scope>NUCLEOTIDE SEQUENCE [LARGE SCALE GENOMIC DNA]</scope>
    <source>
        <strain evidence="6 7">ATCC 48635</strain>
    </source>
</reference>
<gene>
    <name evidence="6" type="ORF">ACHHYP_08352</name>
</gene>
<evidence type="ECO:0000313" key="6">
    <source>
        <dbReference type="EMBL" id="OQR98576.1"/>
    </source>
</evidence>
<dbReference type="Gene3D" id="2.10.110.10">
    <property type="entry name" value="Cysteine Rich Protein"/>
    <property type="match status" value="1"/>
</dbReference>
<dbReference type="GO" id="GO:0046872">
    <property type="term" value="F:metal ion binding"/>
    <property type="evidence" value="ECO:0007669"/>
    <property type="project" value="UniProtKB-KW"/>
</dbReference>
<accession>A0A1V9ZKT0</accession>
<name>A0A1V9ZKT0_ACHHY</name>
<evidence type="ECO:0000259" key="5">
    <source>
        <dbReference type="PROSITE" id="PS50023"/>
    </source>
</evidence>
<dbReference type="EMBL" id="JNBR01000082">
    <property type="protein sequence ID" value="OQR98576.1"/>
    <property type="molecule type" value="Genomic_DNA"/>
</dbReference>
<evidence type="ECO:0000256" key="1">
    <source>
        <dbReference type="ARBA" id="ARBA00022723"/>
    </source>
</evidence>
<keyword evidence="1 4" id="KW-0479">Metal-binding</keyword>
<keyword evidence="7" id="KW-1185">Reference proteome</keyword>
<comment type="caution">
    <text evidence="6">The sequence shown here is derived from an EMBL/GenBank/DDBJ whole genome shotgun (WGS) entry which is preliminary data.</text>
</comment>
<dbReference type="AlphaFoldDB" id="A0A1V9ZKT0"/>
<dbReference type="PANTHER" id="PTHR24206">
    <property type="entry name" value="OS06G0237300 PROTEIN"/>
    <property type="match status" value="1"/>
</dbReference>
<dbReference type="Pfam" id="PF00412">
    <property type="entry name" value="LIM"/>
    <property type="match status" value="1"/>
</dbReference>
<dbReference type="PROSITE" id="PS00478">
    <property type="entry name" value="LIM_DOMAIN_1"/>
    <property type="match status" value="1"/>
</dbReference>
<dbReference type="Proteomes" id="UP000243579">
    <property type="component" value="Unassembled WGS sequence"/>
</dbReference>
<dbReference type="SUPFAM" id="SSF57716">
    <property type="entry name" value="Glucocorticoid receptor-like (DNA-binding domain)"/>
    <property type="match status" value="1"/>
</dbReference>
<keyword evidence="2 4" id="KW-0862">Zinc</keyword>
<evidence type="ECO:0000256" key="2">
    <source>
        <dbReference type="ARBA" id="ARBA00022833"/>
    </source>
</evidence>
<dbReference type="OrthoDB" id="6129702at2759"/>
<keyword evidence="3 4" id="KW-0440">LIM domain</keyword>
<dbReference type="InterPro" id="IPR001781">
    <property type="entry name" value="Znf_LIM"/>
</dbReference>
<organism evidence="6 7">
    <name type="scientific">Achlya hypogyna</name>
    <name type="common">Oomycete</name>
    <name type="synonym">Protoachlya hypogyna</name>
    <dbReference type="NCBI Taxonomy" id="1202772"/>
    <lineage>
        <taxon>Eukaryota</taxon>
        <taxon>Sar</taxon>
        <taxon>Stramenopiles</taxon>
        <taxon>Oomycota</taxon>
        <taxon>Saprolegniomycetes</taxon>
        <taxon>Saprolegniales</taxon>
        <taxon>Achlyaceae</taxon>
        <taxon>Achlya</taxon>
    </lineage>
</organism>
<sequence length="91" mass="10134">MAKCSLCEKAVYFNDTQVRPKDGLLYHKSCFKCTDCASQLSLTSYAFHGDKLLCKTHYVAAFQTTNSYGGDERFKKQKDENVLIAAPAPTA</sequence>
<dbReference type="PROSITE" id="PS50023">
    <property type="entry name" value="LIM_DOMAIN_2"/>
    <property type="match status" value="1"/>
</dbReference>
<evidence type="ECO:0000256" key="4">
    <source>
        <dbReference type="PROSITE-ProRule" id="PRU00125"/>
    </source>
</evidence>
<evidence type="ECO:0000313" key="7">
    <source>
        <dbReference type="Proteomes" id="UP000243579"/>
    </source>
</evidence>
<dbReference type="STRING" id="1202772.A0A1V9ZKT0"/>
<protein>
    <recommendedName>
        <fullName evidence="5">LIM zinc-binding domain-containing protein</fullName>
    </recommendedName>
</protein>
<evidence type="ECO:0000256" key="3">
    <source>
        <dbReference type="ARBA" id="ARBA00023038"/>
    </source>
</evidence>
<proteinExistence type="predicted"/>
<dbReference type="SMART" id="SM00132">
    <property type="entry name" value="LIM"/>
    <property type="match status" value="1"/>
</dbReference>